<dbReference type="InterPro" id="IPR008332">
    <property type="entry name" value="MethylG_MeTrfase_N"/>
</dbReference>
<dbReference type="PROSITE" id="PS00374">
    <property type="entry name" value="MGMT"/>
    <property type="match status" value="1"/>
</dbReference>
<dbReference type="GO" id="GO:0003908">
    <property type="term" value="F:methylated-DNA-[protein]-cysteine S-methyltransferase activity"/>
    <property type="evidence" value="ECO:0007669"/>
    <property type="project" value="UniProtKB-UniRule"/>
</dbReference>
<dbReference type="CDD" id="cd06445">
    <property type="entry name" value="ATase"/>
    <property type="match status" value="1"/>
</dbReference>
<feature type="active site" description="Nucleophile; methyl group acceptor" evidence="9">
    <location>
        <position position="123"/>
    </location>
</feature>
<keyword evidence="5 9" id="KW-0808">Transferase</keyword>
<dbReference type="GO" id="GO:0032259">
    <property type="term" value="P:methylation"/>
    <property type="evidence" value="ECO:0007669"/>
    <property type="project" value="UniProtKB-KW"/>
</dbReference>
<comment type="miscellaneous">
    <text evidence="9">This enzyme catalyzes only one turnover and therefore is not strictly catalytic. According to one definition, an enzyme is a biocatalyst that acts repeatedly and over many reaction cycles.</text>
</comment>
<dbReference type="PANTHER" id="PTHR10815:SF5">
    <property type="entry name" value="METHYLATED-DNA--PROTEIN-CYSTEINE METHYLTRANSFERASE"/>
    <property type="match status" value="1"/>
</dbReference>
<comment type="function">
    <text evidence="9">Involved in the cellular defense against the biological effects of O6-methylguanine (O6-MeG) and O4-methylthymine (O4-MeT) in DNA. Repairs the methylated nucleobase in DNA by stoichiometrically transferring the methyl group to a cysteine residue in the enzyme. This is a suicide reaction: the enzyme is irreversibly inactivated.</text>
</comment>
<keyword evidence="4 9" id="KW-0489">Methyltransferase</keyword>
<sequence length="162" mass="17837">MVHTAYIQTTLGLIGISESEGFITELFFEKDLQKGTDTQLTPLLAKAEKQLAEYLSGSRRDFELPLDVAGTAFQKTVWEALRKIPYGQTRSYKQIAEWIGKPSAARAVGMANNKNSILILIPCHRVVGADGKLVGYAAGLDMKEKLLELERIQANGGKEVIL</sequence>
<dbReference type="EMBL" id="CP048649">
    <property type="protein sequence ID" value="QIB69309.1"/>
    <property type="molecule type" value="Genomic_DNA"/>
</dbReference>
<evidence type="ECO:0000256" key="1">
    <source>
        <dbReference type="ARBA" id="ARBA00001286"/>
    </source>
</evidence>
<keyword evidence="6 9" id="KW-0227">DNA damage</keyword>
<dbReference type="Proteomes" id="UP000466848">
    <property type="component" value="Chromosome"/>
</dbReference>
<dbReference type="InterPro" id="IPR001497">
    <property type="entry name" value="MethylDNA_cys_MeTrfase_AS"/>
</dbReference>
<dbReference type="Pfam" id="PF02870">
    <property type="entry name" value="Methyltransf_1N"/>
    <property type="match status" value="1"/>
</dbReference>
<evidence type="ECO:0000313" key="13">
    <source>
        <dbReference type="Proteomes" id="UP000466848"/>
    </source>
</evidence>
<accession>A0A858BVV0</accession>
<dbReference type="GO" id="GO:0006307">
    <property type="term" value="P:DNA alkylation repair"/>
    <property type="evidence" value="ECO:0007669"/>
    <property type="project" value="UniProtKB-UniRule"/>
</dbReference>
<name>A0A858BVV0_9FIRM</name>
<evidence type="ECO:0000256" key="4">
    <source>
        <dbReference type="ARBA" id="ARBA00022603"/>
    </source>
</evidence>
<evidence type="ECO:0000256" key="5">
    <source>
        <dbReference type="ARBA" id="ARBA00022679"/>
    </source>
</evidence>
<comment type="similarity">
    <text evidence="2 9">Belongs to the MGMT family.</text>
</comment>
<organism evidence="12 13">
    <name type="scientific">Aminipila butyrica</name>
    <dbReference type="NCBI Taxonomy" id="433296"/>
    <lineage>
        <taxon>Bacteria</taxon>
        <taxon>Bacillati</taxon>
        <taxon>Bacillota</taxon>
        <taxon>Clostridia</taxon>
        <taxon>Peptostreptococcales</taxon>
        <taxon>Anaerovoracaceae</taxon>
        <taxon>Aminipila</taxon>
    </lineage>
</organism>
<dbReference type="Pfam" id="PF01035">
    <property type="entry name" value="DNA_binding_1"/>
    <property type="match status" value="1"/>
</dbReference>
<evidence type="ECO:0000256" key="6">
    <source>
        <dbReference type="ARBA" id="ARBA00022763"/>
    </source>
</evidence>
<dbReference type="KEGG" id="abut:Ami103574_08225"/>
<keyword evidence="13" id="KW-1185">Reference proteome</keyword>
<dbReference type="GO" id="GO:0005737">
    <property type="term" value="C:cytoplasm"/>
    <property type="evidence" value="ECO:0007669"/>
    <property type="project" value="UniProtKB-SubCell"/>
</dbReference>
<evidence type="ECO:0000256" key="8">
    <source>
        <dbReference type="ARBA" id="ARBA00049348"/>
    </source>
</evidence>
<evidence type="ECO:0000256" key="7">
    <source>
        <dbReference type="ARBA" id="ARBA00023204"/>
    </source>
</evidence>
<evidence type="ECO:0000259" key="11">
    <source>
        <dbReference type="Pfam" id="PF02870"/>
    </source>
</evidence>
<dbReference type="InterPro" id="IPR014048">
    <property type="entry name" value="MethylDNA_cys_MeTrfase_DNA-bd"/>
</dbReference>
<dbReference type="Gene3D" id="3.30.160.70">
    <property type="entry name" value="Methylated DNA-protein cysteine methyltransferase domain"/>
    <property type="match status" value="1"/>
</dbReference>
<dbReference type="PANTHER" id="PTHR10815">
    <property type="entry name" value="METHYLATED-DNA--PROTEIN-CYSTEINE METHYLTRANSFERASE"/>
    <property type="match status" value="1"/>
</dbReference>
<comment type="subcellular location">
    <subcellularLocation>
        <location evidence="9">Cytoplasm</location>
    </subcellularLocation>
</comment>
<dbReference type="FunFam" id="1.10.10.10:FF:000214">
    <property type="entry name" value="Methylated-DNA--protein-cysteine methyltransferase"/>
    <property type="match status" value="1"/>
</dbReference>
<dbReference type="HAMAP" id="MF_00772">
    <property type="entry name" value="OGT"/>
    <property type="match status" value="1"/>
</dbReference>
<comment type="catalytic activity">
    <reaction evidence="1 9">
        <text>a 4-O-methyl-thymidine in DNA + L-cysteinyl-[protein] = a thymidine in DNA + S-methyl-L-cysteinyl-[protein]</text>
        <dbReference type="Rhea" id="RHEA:53428"/>
        <dbReference type="Rhea" id="RHEA-COMP:10131"/>
        <dbReference type="Rhea" id="RHEA-COMP:10132"/>
        <dbReference type="Rhea" id="RHEA-COMP:13555"/>
        <dbReference type="Rhea" id="RHEA-COMP:13556"/>
        <dbReference type="ChEBI" id="CHEBI:29950"/>
        <dbReference type="ChEBI" id="CHEBI:82612"/>
        <dbReference type="ChEBI" id="CHEBI:137386"/>
        <dbReference type="ChEBI" id="CHEBI:137387"/>
        <dbReference type="EC" id="2.1.1.63"/>
    </reaction>
</comment>
<protein>
    <recommendedName>
        <fullName evidence="9">Methylated-DNA--protein-cysteine methyltransferase</fullName>
        <ecNumber evidence="9">2.1.1.63</ecNumber>
    </recommendedName>
    <alternativeName>
        <fullName evidence="9">6-O-methylguanine-DNA methyltransferase</fullName>
        <shortName evidence="9">MGMT</shortName>
    </alternativeName>
    <alternativeName>
        <fullName evidence="9">O-6-methylguanine-DNA-alkyltransferase</fullName>
    </alternativeName>
</protein>
<dbReference type="Gene3D" id="1.10.10.10">
    <property type="entry name" value="Winged helix-like DNA-binding domain superfamily/Winged helix DNA-binding domain"/>
    <property type="match status" value="1"/>
</dbReference>
<evidence type="ECO:0000256" key="2">
    <source>
        <dbReference type="ARBA" id="ARBA00008711"/>
    </source>
</evidence>
<feature type="domain" description="Methylated-DNA-[protein]-cysteine S-methyltransferase DNA binding" evidence="10">
    <location>
        <begin position="72"/>
        <end position="151"/>
    </location>
</feature>
<evidence type="ECO:0000259" key="10">
    <source>
        <dbReference type="Pfam" id="PF01035"/>
    </source>
</evidence>
<dbReference type="InterPro" id="IPR036631">
    <property type="entry name" value="MGMT_N_sf"/>
</dbReference>
<feature type="domain" description="Methylguanine DNA methyltransferase ribonuclease-like" evidence="11">
    <location>
        <begin position="3"/>
        <end position="67"/>
    </location>
</feature>
<dbReference type="InterPro" id="IPR023546">
    <property type="entry name" value="MGMT"/>
</dbReference>
<reference evidence="12 13" key="1">
    <citation type="submission" date="2020-02" db="EMBL/GenBank/DDBJ databases">
        <authorList>
            <person name="Kim Y.B."/>
            <person name="Roh S.W."/>
        </authorList>
    </citation>
    <scope>NUCLEOTIDE SEQUENCE [LARGE SCALE GENOMIC DNA]</scope>
    <source>
        <strain evidence="12 13">DSM 103574</strain>
    </source>
</reference>
<dbReference type="RefSeq" id="WP_163066460.1">
    <property type="nucleotide sequence ID" value="NZ_CP048649.1"/>
</dbReference>
<evidence type="ECO:0000256" key="3">
    <source>
        <dbReference type="ARBA" id="ARBA00022490"/>
    </source>
</evidence>
<dbReference type="NCBIfam" id="TIGR00589">
    <property type="entry name" value="ogt"/>
    <property type="match status" value="1"/>
</dbReference>
<dbReference type="EC" id="2.1.1.63" evidence="9"/>
<dbReference type="SUPFAM" id="SSF53155">
    <property type="entry name" value="Methylated DNA-protein cysteine methyltransferase domain"/>
    <property type="match status" value="1"/>
</dbReference>
<gene>
    <name evidence="12" type="ORF">Ami103574_08225</name>
</gene>
<dbReference type="AlphaFoldDB" id="A0A858BVV0"/>
<evidence type="ECO:0000256" key="9">
    <source>
        <dbReference type="HAMAP-Rule" id="MF_00772"/>
    </source>
</evidence>
<dbReference type="InterPro" id="IPR036217">
    <property type="entry name" value="MethylDNA_cys_MeTrfase_DNAb"/>
</dbReference>
<keyword evidence="7 9" id="KW-0234">DNA repair</keyword>
<dbReference type="SUPFAM" id="SSF46767">
    <property type="entry name" value="Methylated DNA-protein cysteine methyltransferase, C-terminal domain"/>
    <property type="match status" value="1"/>
</dbReference>
<dbReference type="InterPro" id="IPR036388">
    <property type="entry name" value="WH-like_DNA-bd_sf"/>
</dbReference>
<proteinExistence type="inferred from homology"/>
<comment type="catalytic activity">
    <reaction evidence="8 9">
        <text>a 6-O-methyl-2'-deoxyguanosine in DNA + L-cysteinyl-[protein] = S-methyl-L-cysteinyl-[protein] + a 2'-deoxyguanosine in DNA</text>
        <dbReference type="Rhea" id="RHEA:24000"/>
        <dbReference type="Rhea" id="RHEA-COMP:10131"/>
        <dbReference type="Rhea" id="RHEA-COMP:10132"/>
        <dbReference type="Rhea" id="RHEA-COMP:11367"/>
        <dbReference type="Rhea" id="RHEA-COMP:11368"/>
        <dbReference type="ChEBI" id="CHEBI:29950"/>
        <dbReference type="ChEBI" id="CHEBI:82612"/>
        <dbReference type="ChEBI" id="CHEBI:85445"/>
        <dbReference type="ChEBI" id="CHEBI:85448"/>
        <dbReference type="EC" id="2.1.1.63"/>
    </reaction>
</comment>
<keyword evidence="3 9" id="KW-0963">Cytoplasm</keyword>
<evidence type="ECO:0000313" key="12">
    <source>
        <dbReference type="EMBL" id="QIB69309.1"/>
    </source>
</evidence>